<dbReference type="EMBL" id="JAZAQF010000059">
    <property type="protein sequence ID" value="MFG3818132.1"/>
    <property type="molecule type" value="Genomic_DNA"/>
</dbReference>
<feature type="domain" description="Calx-beta" evidence="6">
    <location>
        <begin position="358"/>
        <end position="470"/>
    </location>
</feature>
<proteinExistence type="predicted"/>
<keyword evidence="2" id="KW-0964">Secreted</keyword>
<evidence type="ECO:0000313" key="7">
    <source>
        <dbReference type="EMBL" id="MFG3818132.1"/>
    </source>
</evidence>
<gene>
    <name evidence="7" type="ORF">VPK24_10840</name>
</gene>
<accession>A0ABW7CB46</accession>
<evidence type="ECO:0000313" key="8">
    <source>
        <dbReference type="Proteomes" id="UP001604335"/>
    </source>
</evidence>
<feature type="domain" description="Calx-beta" evidence="6">
    <location>
        <begin position="244"/>
        <end position="344"/>
    </location>
</feature>
<evidence type="ECO:0000256" key="2">
    <source>
        <dbReference type="ARBA" id="ARBA00022525"/>
    </source>
</evidence>
<dbReference type="SUPFAM" id="SSF51120">
    <property type="entry name" value="beta-Roll"/>
    <property type="match status" value="3"/>
</dbReference>
<dbReference type="PANTHER" id="PTHR38340">
    <property type="entry name" value="S-LAYER PROTEIN"/>
    <property type="match status" value="1"/>
</dbReference>
<dbReference type="SUPFAM" id="SSF141072">
    <property type="entry name" value="CalX-like"/>
    <property type="match status" value="2"/>
</dbReference>
<dbReference type="SMART" id="SM00237">
    <property type="entry name" value="Calx_beta"/>
    <property type="match status" value="2"/>
</dbReference>
<dbReference type="InterPro" id="IPR003644">
    <property type="entry name" value="Calx_beta"/>
</dbReference>
<comment type="subcellular location">
    <subcellularLocation>
        <location evidence="1">Secreted</location>
    </subcellularLocation>
</comment>
<dbReference type="InterPro" id="IPR050557">
    <property type="entry name" value="RTX_toxin/Mannuronan_C5-epim"/>
</dbReference>
<evidence type="ECO:0000256" key="3">
    <source>
        <dbReference type="ARBA" id="ARBA00022729"/>
    </source>
</evidence>
<reference evidence="8" key="1">
    <citation type="journal article" date="2024" name="Algal Res.">
        <title>Biochemical, toxicological and genomic investigation of a high-biomass producing Limnothrix strain isolated from Italian shallow drinking water reservoir.</title>
        <authorList>
            <person name="Simonazzi M."/>
            <person name="Shishido T.K."/>
            <person name="Delbaje E."/>
            <person name="Wahlsten M."/>
            <person name="Fewer D.P."/>
            <person name="Sivonen K."/>
            <person name="Pezzolesi L."/>
            <person name="Pistocchi R."/>
        </authorList>
    </citation>
    <scope>NUCLEOTIDE SEQUENCE [LARGE SCALE GENOMIC DNA]</scope>
    <source>
        <strain evidence="8">LRLZ20PSL1</strain>
    </source>
</reference>
<dbReference type="Gene3D" id="2.60.40.2030">
    <property type="match status" value="2"/>
</dbReference>
<evidence type="ECO:0000256" key="1">
    <source>
        <dbReference type="ARBA" id="ARBA00004613"/>
    </source>
</evidence>
<protein>
    <submittedName>
        <fullName evidence="7">Calx-beta domain-containing protein</fullName>
    </submittedName>
</protein>
<dbReference type="PRINTS" id="PR00313">
    <property type="entry name" value="CABNDNGRPT"/>
</dbReference>
<evidence type="ECO:0000256" key="5">
    <source>
        <dbReference type="ARBA" id="ARBA00022837"/>
    </source>
</evidence>
<dbReference type="Pfam" id="PF00353">
    <property type="entry name" value="HemolysinCabind"/>
    <property type="match status" value="5"/>
</dbReference>
<keyword evidence="4" id="KW-0677">Repeat</keyword>
<dbReference type="Gene3D" id="2.150.10.10">
    <property type="entry name" value="Serralysin-like metalloprotease, C-terminal"/>
    <property type="match status" value="2"/>
</dbReference>
<keyword evidence="3" id="KW-0732">Signal</keyword>
<dbReference type="PANTHER" id="PTHR38340:SF1">
    <property type="entry name" value="S-LAYER PROTEIN"/>
    <property type="match status" value="1"/>
</dbReference>
<dbReference type="Pfam" id="PF03160">
    <property type="entry name" value="Calx-beta"/>
    <property type="match status" value="2"/>
</dbReference>
<keyword evidence="8" id="KW-1185">Reference proteome</keyword>
<evidence type="ECO:0000259" key="6">
    <source>
        <dbReference type="SMART" id="SM00237"/>
    </source>
</evidence>
<sequence>MAVINGTNFPDVIPITETQAALDSLAGNDVISGLDSNDIIRGYNGDDRILGGNDNDRLFGNQGVDTLEGESGDDELLGGAGNDLLLGGLGNDLMFGNMDSDQLYGGSGGDELYGGKGNDLLFGEDGDDVLSGDLGADTMRGGQGNDTFVIGRRSDSFSAQTGQISTGGSTILEADVIEDFNQFGQDQIRLIGGVTMSDLEIFDGSGQTAGSAIIRDKGNNQILAVVKGVSANQLMNTPGTFSSDGVQPGSVPPQGALQFSVANLTGTEGSQVEVTVTRDVNQSAGAVSVDVGVLGGTATANADYKTFNQTLNFAPGQISQTFKVDLIDDAPLADSGETIRMLLSRPTGGAILGKQDSAILTIVDKGATGGGGTTGSSTFQFSGATYTATEGTATVQAAINITRTGDTSQAGSVTFSTGTGGTATAGSDYTAVANQVVSFAAGETTKTVNVPVLSDAITPEADETVNLTLTAPTGGTLGTQATSVLTIKDVSTSTTTTPPGSSAVGSTLQFNNDPNAITADQGLLSTFPGGINGGGGDDQFTYSNTAPAILRGEGGNDTFAPGAVAPTAPISIDGGEGNDAITGSPIAGDKLLGGAGDDVITAGAGGGTIVGGPGLDRMTGAAGVDVFAFQASDLTTSALTADQITTFTTGADKIGLGPGLTSVVITPEVVNVAGVAATSDLALTYTDASGVKKYLAVLVDTAAAGFVAATDVTNVAASTFTI</sequence>
<keyword evidence="5" id="KW-0106">Calcium</keyword>
<dbReference type="InterPro" id="IPR038081">
    <property type="entry name" value="CalX-like_sf"/>
</dbReference>
<evidence type="ECO:0000256" key="4">
    <source>
        <dbReference type="ARBA" id="ARBA00022737"/>
    </source>
</evidence>
<organism evidence="7 8">
    <name type="scientific">Limnothrix redekei LRLZ20PSL1</name>
    <dbReference type="NCBI Taxonomy" id="3112953"/>
    <lineage>
        <taxon>Bacteria</taxon>
        <taxon>Bacillati</taxon>
        <taxon>Cyanobacteriota</taxon>
        <taxon>Cyanophyceae</taxon>
        <taxon>Pseudanabaenales</taxon>
        <taxon>Pseudanabaenaceae</taxon>
        <taxon>Limnothrix</taxon>
    </lineage>
</organism>
<dbReference type="InterPro" id="IPR001343">
    <property type="entry name" value="Hemolysn_Ca-bd"/>
</dbReference>
<dbReference type="RefSeq" id="WP_393013107.1">
    <property type="nucleotide sequence ID" value="NZ_JAZAQF010000059.1"/>
</dbReference>
<comment type="caution">
    <text evidence="7">The sequence shown here is derived from an EMBL/GenBank/DDBJ whole genome shotgun (WGS) entry which is preliminary data.</text>
</comment>
<dbReference type="InterPro" id="IPR011049">
    <property type="entry name" value="Serralysin-like_metalloprot_C"/>
</dbReference>
<dbReference type="Proteomes" id="UP001604335">
    <property type="component" value="Unassembled WGS sequence"/>
</dbReference>
<name>A0ABW7CB46_9CYAN</name>